<reference evidence="1 2" key="1">
    <citation type="journal article" date="2016" name="J. Zhejiang Univ. Sci. B">
        <title>Antibiotic resistance mechanisms of Myroides sp.</title>
        <authorList>
            <person name="Hu S."/>
            <person name="Yuan S."/>
            <person name="Qu H."/>
            <person name="Jiang T."/>
            <person name="Zhou Y."/>
            <person name="Wang M."/>
            <person name="Ming D."/>
        </authorList>
    </citation>
    <scope>NUCLEOTIDE SEQUENCE [LARGE SCALE GENOMIC DNA]</scope>
    <source>
        <strain evidence="1 2">PR63039</strain>
    </source>
</reference>
<dbReference type="AlphaFoldDB" id="A0AAI8G5N9"/>
<protein>
    <submittedName>
        <fullName evidence="1">Uncharacterized protein</fullName>
    </submittedName>
</protein>
<dbReference type="KEGG" id="mod:AS202_15605"/>
<proteinExistence type="predicted"/>
<name>A0AAI8G5N9_9FLAO</name>
<gene>
    <name evidence="1" type="ORF">AS202_15605</name>
</gene>
<accession>A0AAI8G5N9</accession>
<evidence type="ECO:0000313" key="2">
    <source>
        <dbReference type="Proteomes" id="UP000069030"/>
    </source>
</evidence>
<sequence>MIVTAKLRKLFRKFIKLKVRNNHPLIKPILEYLIPFFQKKEIKFYIIGATARDILELHKNNLVELHVIWILLLHRRWDKYAEIEND</sequence>
<evidence type="ECO:0000313" key="1">
    <source>
        <dbReference type="EMBL" id="ALU27482.1"/>
    </source>
</evidence>
<organism evidence="1 2">
    <name type="scientific">Myroides odoratimimus</name>
    <dbReference type="NCBI Taxonomy" id="76832"/>
    <lineage>
        <taxon>Bacteria</taxon>
        <taxon>Pseudomonadati</taxon>
        <taxon>Bacteroidota</taxon>
        <taxon>Flavobacteriia</taxon>
        <taxon>Flavobacteriales</taxon>
        <taxon>Flavobacteriaceae</taxon>
        <taxon>Myroides</taxon>
    </lineage>
</organism>
<dbReference type="Proteomes" id="UP000069030">
    <property type="component" value="Chromosome"/>
</dbReference>
<dbReference type="EMBL" id="CP013690">
    <property type="protein sequence ID" value="ALU27482.1"/>
    <property type="molecule type" value="Genomic_DNA"/>
</dbReference>